<feature type="domain" description="Glycosyltransferase 2-like" evidence="1">
    <location>
        <begin position="8"/>
        <end position="133"/>
    </location>
</feature>
<gene>
    <name evidence="2" type="ORF">HF843_01160</name>
</gene>
<dbReference type="InterPro" id="IPR001173">
    <property type="entry name" value="Glyco_trans_2-like"/>
</dbReference>
<comment type="caution">
    <text evidence="2">The sequence shown here is derived from an EMBL/GenBank/DDBJ whole genome shotgun (WGS) entry which is preliminary data.</text>
</comment>
<dbReference type="Gene3D" id="3.90.550.10">
    <property type="entry name" value="Spore Coat Polysaccharide Biosynthesis Protein SpsA, Chain A"/>
    <property type="match status" value="1"/>
</dbReference>
<dbReference type="Pfam" id="PF00535">
    <property type="entry name" value="Glycos_transf_2"/>
    <property type="match status" value="1"/>
</dbReference>
<dbReference type="SUPFAM" id="SSF53448">
    <property type="entry name" value="Nucleotide-diphospho-sugar transferases"/>
    <property type="match status" value="1"/>
</dbReference>
<dbReference type="CDD" id="cd00761">
    <property type="entry name" value="Glyco_tranf_GTA_type"/>
    <property type="match status" value="1"/>
</dbReference>
<evidence type="ECO:0000313" key="2">
    <source>
        <dbReference type="EMBL" id="NMF01817.1"/>
    </source>
</evidence>
<keyword evidence="2" id="KW-0808">Transferase</keyword>
<dbReference type="EMBL" id="JABAGJ010000001">
    <property type="protein sequence ID" value="NMF01817.1"/>
    <property type="molecule type" value="Genomic_DNA"/>
</dbReference>
<dbReference type="Proteomes" id="UP000583419">
    <property type="component" value="Unassembled WGS sequence"/>
</dbReference>
<dbReference type="GO" id="GO:0016758">
    <property type="term" value="F:hexosyltransferase activity"/>
    <property type="evidence" value="ECO:0007669"/>
    <property type="project" value="UniProtKB-ARBA"/>
</dbReference>
<proteinExistence type="predicted"/>
<dbReference type="PANTHER" id="PTHR22916">
    <property type="entry name" value="GLYCOSYLTRANSFERASE"/>
    <property type="match status" value="1"/>
</dbReference>
<organism evidence="2 3">
    <name type="scientific">Bifidobacterium boum</name>
    <dbReference type="NCBI Taxonomy" id="78343"/>
    <lineage>
        <taxon>Bacteria</taxon>
        <taxon>Bacillati</taxon>
        <taxon>Actinomycetota</taxon>
        <taxon>Actinomycetes</taxon>
        <taxon>Bifidobacteriales</taxon>
        <taxon>Bifidobacteriaceae</taxon>
        <taxon>Bifidobacterium</taxon>
    </lineage>
</organism>
<reference evidence="2 3" key="1">
    <citation type="submission" date="2020-04" db="EMBL/GenBank/DDBJ databases">
        <authorList>
            <person name="Hitch T.C.A."/>
            <person name="Wylensek D."/>
            <person name="Clavel T."/>
        </authorList>
    </citation>
    <scope>NUCLEOTIDE SEQUENCE [LARGE SCALE GENOMIC DNA]</scope>
    <source>
        <strain evidence="2 3">WCA-130-P53-4B</strain>
    </source>
</reference>
<dbReference type="RefSeq" id="WP_168973057.1">
    <property type="nucleotide sequence ID" value="NZ_JABAGJ010000001.1"/>
</dbReference>
<dbReference type="InterPro" id="IPR029044">
    <property type="entry name" value="Nucleotide-diphossugar_trans"/>
</dbReference>
<dbReference type="PANTHER" id="PTHR22916:SF3">
    <property type="entry name" value="UDP-GLCNAC:BETAGAL BETA-1,3-N-ACETYLGLUCOSAMINYLTRANSFERASE-LIKE PROTEIN 1"/>
    <property type="match status" value="1"/>
</dbReference>
<evidence type="ECO:0000259" key="1">
    <source>
        <dbReference type="Pfam" id="PF00535"/>
    </source>
</evidence>
<dbReference type="AlphaFoldDB" id="A0A848D6B1"/>
<evidence type="ECO:0000313" key="3">
    <source>
        <dbReference type="Proteomes" id="UP000583419"/>
    </source>
</evidence>
<accession>A0A848D6B1</accession>
<name>A0A848D6B1_9BIFI</name>
<sequence length="332" mass="38542">MTQGMLLSVVVPVYNTPERYLYAMVASLLDGLPEATEIIMVDDGSERVTADALDDIGAKYDTITIVHRANGGQNAARNCGVKHARGVYVAFCDADDLFNWKRMNDIMSILKRGDVDAIAFNCNIIDEQGVEKPGYGYTKFPSEVYGNDCKREVLSQCAEMWRNIIRRSLLTPELFDCDSSIGEDLAVVFLALSRARSIEVCDVSPYMYRVHNGGAEQSANAQKRVRILDVFNFIMMHLDEKTWNQYRQELEWQIIWHVLYTEMAPLLADIGANKKYVLQLTDWVDKKFPRWRDNRYLIYLKQHEGMRFRMIIDRHYRLYFMVHRCVAMMRKK</sequence>
<protein>
    <submittedName>
        <fullName evidence="2">Glycosyltransferase</fullName>
    </submittedName>
</protein>